<proteinExistence type="predicted"/>
<keyword evidence="2" id="KW-1185">Reference proteome</keyword>
<dbReference type="Proteomes" id="UP000782705">
    <property type="component" value="Unassembled WGS sequence"/>
</dbReference>
<evidence type="ECO:0000313" key="2">
    <source>
        <dbReference type="Proteomes" id="UP000782705"/>
    </source>
</evidence>
<evidence type="ECO:0000313" key="1">
    <source>
        <dbReference type="EMBL" id="KAF1301446.1"/>
    </source>
</evidence>
<accession>A0ABQ6YWE3</accession>
<protein>
    <submittedName>
        <fullName evidence="1">Uncharacterized protein</fullName>
    </submittedName>
</protein>
<dbReference type="EMBL" id="MAEL01000057">
    <property type="protein sequence ID" value="KAF1301446.1"/>
    <property type="molecule type" value="Genomic_DNA"/>
</dbReference>
<organism evidence="1 2">
    <name type="scientific">Candidatus Enterococcus willemsii</name>
    <dbReference type="NCBI Taxonomy" id="1857215"/>
    <lineage>
        <taxon>Bacteria</taxon>
        <taxon>Bacillati</taxon>
        <taxon>Bacillota</taxon>
        <taxon>Bacilli</taxon>
        <taxon>Lactobacillales</taxon>
        <taxon>Enterococcaceae</taxon>
        <taxon>Enterococcus</taxon>
    </lineage>
</organism>
<comment type="caution">
    <text evidence="1">The sequence shown here is derived from an EMBL/GenBank/DDBJ whole genome shotgun (WGS) entry which is preliminary data.</text>
</comment>
<gene>
    <name evidence="1" type="ORF">BAU17_05850</name>
</gene>
<name>A0ABQ6YWE3_9ENTE</name>
<sequence>MVVEEGTLIWWEETQQYVKATSNCEIFIPLEEIHLSEVRKEDRTNLLQAIWSRQKGSVSQRIGYSEKQDQEIAKTLGVW</sequence>
<reference evidence="1 2" key="1">
    <citation type="submission" date="2016-06" db="EMBL/GenBank/DDBJ databases">
        <title>Four novel species of enterococci isolated from chicken manure.</title>
        <authorList>
            <person name="Van Tyne D."/>
        </authorList>
    </citation>
    <scope>NUCLEOTIDE SEQUENCE [LARGE SCALE GENOMIC DNA]</scope>
    <source>
        <strain evidence="1 2">CU12B</strain>
    </source>
</reference>
<dbReference type="RefSeq" id="WP_161903226.1">
    <property type="nucleotide sequence ID" value="NZ_MAEL01000057.1"/>
</dbReference>